<proteinExistence type="predicted"/>
<dbReference type="AlphaFoldDB" id="A0A9W6SWA5"/>
<dbReference type="EMBL" id="BSXN01000185">
    <property type="protein sequence ID" value="GME67499.1"/>
    <property type="molecule type" value="Genomic_DNA"/>
</dbReference>
<sequence length="110" mass="12228">MTDITGTTPGEIKVQPGTLIDHEKIKTHFPSARIKKLMQSDEDIGKVAQGTPVAVGRALELFLCSLVEKSCETAYNQQSKKVTLQVLKKTIEENEKFDFLVGICDRYTGK</sequence>
<evidence type="ECO:0000259" key="3">
    <source>
        <dbReference type="Pfam" id="PF00808"/>
    </source>
</evidence>
<evidence type="ECO:0000256" key="1">
    <source>
        <dbReference type="ARBA" id="ARBA00004123"/>
    </source>
</evidence>
<reference evidence="4" key="1">
    <citation type="submission" date="2023-04" db="EMBL/GenBank/DDBJ databases">
        <title>Candida boidinii NBRC 10035.</title>
        <authorList>
            <person name="Ichikawa N."/>
            <person name="Sato H."/>
            <person name="Tonouchi N."/>
        </authorList>
    </citation>
    <scope>NUCLEOTIDE SEQUENCE</scope>
    <source>
        <strain evidence="4">NBRC 10035</strain>
    </source>
</reference>
<comment type="caution">
    <text evidence="4">The sequence shown here is derived from an EMBL/GenBank/DDBJ whole genome shotgun (WGS) entry which is preliminary data.</text>
</comment>
<dbReference type="CDD" id="cd22906">
    <property type="entry name" value="HFD_DRAP1"/>
    <property type="match status" value="1"/>
</dbReference>
<comment type="subcellular location">
    <subcellularLocation>
        <location evidence="1">Nucleus</location>
    </subcellularLocation>
</comment>
<dbReference type="GO" id="GO:0001046">
    <property type="term" value="F:core promoter sequence-specific DNA binding"/>
    <property type="evidence" value="ECO:0007669"/>
    <property type="project" value="TreeGrafter"/>
</dbReference>
<dbReference type="GO" id="GO:0017054">
    <property type="term" value="C:negative cofactor 2 complex"/>
    <property type="evidence" value="ECO:0007669"/>
    <property type="project" value="TreeGrafter"/>
</dbReference>
<protein>
    <submittedName>
        <fullName evidence="4">Unnamed protein product</fullName>
    </submittedName>
</protein>
<evidence type="ECO:0000313" key="4">
    <source>
        <dbReference type="EMBL" id="GME67499.1"/>
    </source>
</evidence>
<dbReference type="SUPFAM" id="SSF47113">
    <property type="entry name" value="Histone-fold"/>
    <property type="match status" value="1"/>
</dbReference>
<dbReference type="Pfam" id="PF00808">
    <property type="entry name" value="CBFD_NFYB_HMF"/>
    <property type="match status" value="1"/>
</dbReference>
<organism evidence="4 5">
    <name type="scientific">Candida boidinii</name>
    <name type="common">Yeast</name>
    <dbReference type="NCBI Taxonomy" id="5477"/>
    <lineage>
        <taxon>Eukaryota</taxon>
        <taxon>Fungi</taxon>
        <taxon>Dikarya</taxon>
        <taxon>Ascomycota</taxon>
        <taxon>Saccharomycotina</taxon>
        <taxon>Pichiomycetes</taxon>
        <taxon>Pichiales</taxon>
        <taxon>Pichiaceae</taxon>
        <taxon>Ogataea</taxon>
        <taxon>Ogataea/Candida clade</taxon>
    </lineage>
</organism>
<evidence type="ECO:0000313" key="5">
    <source>
        <dbReference type="Proteomes" id="UP001165120"/>
    </source>
</evidence>
<dbReference type="InterPro" id="IPR003958">
    <property type="entry name" value="CBFA_NFYB_domain"/>
</dbReference>
<dbReference type="Proteomes" id="UP001165120">
    <property type="component" value="Unassembled WGS sequence"/>
</dbReference>
<keyword evidence="2" id="KW-0539">Nucleus</keyword>
<dbReference type="InterPro" id="IPR009072">
    <property type="entry name" value="Histone-fold"/>
</dbReference>
<dbReference type="InterPro" id="IPR050568">
    <property type="entry name" value="Transcr_DNA_Rep_Reg"/>
</dbReference>
<keyword evidence="5" id="KW-1185">Reference proteome</keyword>
<accession>A0A9W6SWA5</accession>
<dbReference type="Gene3D" id="1.10.20.10">
    <property type="entry name" value="Histone, subunit A"/>
    <property type="match status" value="1"/>
</dbReference>
<gene>
    <name evidence="4" type="ORF">Cboi02_000090700</name>
</gene>
<dbReference type="GO" id="GO:0046982">
    <property type="term" value="F:protein heterodimerization activity"/>
    <property type="evidence" value="ECO:0007669"/>
    <property type="project" value="InterPro"/>
</dbReference>
<dbReference type="GO" id="GO:0016251">
    <property type="term" value="F:RNA polymerase II general transcription initiation factor activity"/>
    <property type="evidence" value="ECO:0007669"/>
    <property type="project" value="TreeGrafter"/>
</dbReference>
<name>A0A9W6SWA5_CANBO</name>
<dbReference type="PANTHER" id="PTHR10252:SF5">
    <property type="entry name" value="DR1-ASSOCIATED COREPRESSOR"/>
    <property type="match status" value="1"/>
</dbReference>
<feature type="domain" description="Transcription factor CBF/NF-Y/archaeal histone" evidence="3">
    <location>
        <begin position="28"/>
        <end position="85"/>
    </location>
</feature>
<dbReference type="PANTHER" id="PTHR10252">
    <property type="entry name" value="HISTONE-LIKE TRANSCRIPTION FACTOR CCAAT-RELATED"/>
    <property type="match status" value="1"/>
</dbReference>
<evidence type="ECO:0000256" key="2">
    <source>
        <dbReference type="ARBA" id="ARBA00023242"/>
    </source>
</evidence>